<evidence type="ECO:0000313" key="10">
    <source>
        <dbReference type="Proteomes" id="UP000261480"/>
    </source>
</evidence>
<feature type="disulfide bond" evidence="7">
    <location>
        <begin position="58"/>
        <end position="119"/>
    </location>
</feature>
<feature type="domain" description="SRCR" evidence="8">
    <location>
        <begin position="130"/>
        <end position="217"/>
    </location>
</feature>
<dbReference type="PANTHER" id="PTHR48071:SF15">
    <property type="entry name" value="SRCR DOMAIN-CONTAINING PROTEIN"/>
    <property type="match status" value="1"/>
</dbReference>
<dbReference type="STRING" id="48701.ENSPMEP00000006088"/>
<proteinExistence type="predicted"/>
<sequence length="223" mass="23332">TNHLFSFKKSILCLFFSYSGIRLNGSTSCSGRVEINHSGQWGTVCDNSWDLSDAQVVCRQLSCGSALNATSSAVFGEGTGQIWLDEVNCTGSESSLTDCQHPGFGTHKCKHNEDAGVICSALFLRCLCPVRLAGTGSTRTVCDDDWGIADAGVVCRQLGCGTALNATGSAYFGQGDGPIWLDDVRCSGHEGSLTSCGNSGQGTHNCGHGEDAGVICSGKEKMI</sequence>
<protein>
    <recommendedName>
        <fullName evidence="8">SRCR domain-containing protein</fullName>
    </recommendedName>
</protein>
<feature type="disulfide bond" evidence="7">
    <location>
        <begin position="89"/>
        <end position="99"/>
    </location>
</feature>
<feature type="disulfide bond" evidence="7">
    <location>
        <begin position="186"/>
        <end position="196"/>
    </location>
</feature>
<dbReference type="Gene3D" id="3.10.250.10">
    <property type="entry name" value="SRCR-like domain"/>
    <property type="match status" value="2"/>
</dbReference>
<dbReference type="PROSITE" id="PS50287">
    <property type="entry name" value="SRCR_2"/>
    <property type="match status" value="2"/>
</dbReference>
<reference evidence="9" key="2">
    <citation type="submission" date="2025-09" db="UniProtKB">
        <authorList>
            <consortium name="Ensembl"/>
        </authorList>
    </citation>
    <scope>IDENTIFICATION</scope>
</reference>
<reference evidence="9" key="1">
    <citation type="submission" date="2025-08" db="UniProtKB">
        <authorList>
            <consortium name="Ensembl"/>
        </authorList>
    </citation>
    <scope>IDENTIFICATION</scope>
</reference>
<evidence type="ECO:0000256" key="1">
    <source>
        <dbReference type="ARBA" id="ARBA00004613"/>
    </source>
</evidence>
<dbReference type="FunFam" id="3.10.250.10:FF:000009">
    <property type="entry name" value="WC1"/>
    <property type="match status" value="2"/>
</dbReference>
<feature type="disulfide bond" evidence="7">
    <location>
        <begin position="155"/>
        <end position="216"/>
    </location>
</feature>
<evidence type="ECO:0000256" key="5">
    <source>
        <dbReference type="ARBA" id="ARBA00023157"/>
    </source>
</evidence>
<evidence type="ECO:0000256" key="4">
    <source>
        <dbReference type="ARBA" id="ARBA00022737"/>
    </source>
</evidence>
<evidence type="ECO:0000313" key="9">
    <source>
        <dbReference type="Ensembl" id="ENSPMEP00000006088.1"/>
    </source>
</evidence>
<dbReference type="AlphaFoldDB" id="A0A3B3WTJ2"/>
<feature type="disulfide bond" evidence="7">
    <location>
        <begin position="45"/>
        <end position="109"/>
    </location>
</feature>
<dbReference type="SMART" id="SM00202">
    <property type="entry name" value="SR"/>
    <property type="match status" value="2"/>
</dbReference>
<feature type="domain" description="SRCR" evidence="8">
    <location>
        <begin position="21"/>
        <end position="120"/>
    </location>
</feature>
<dbReference type="Pfam" id="PF00530">
    <property type="entry name" value="SRCR"/>
    <property type="match status" value="2"/>
</dbReference>
<dbReference type="PRINTS" id="PR00258">
    <property type="entry name" value="SPERACTRCPTR"/>
</dbReference>
<dbReference type="InterPro" id="IPR001190">
    <property type="entry name" value="SRCR"/>
</dbReference>
<keyword evidence="6" id="KW-0325">Glycoprotein</keyword>
<evidence type="ECO:0000256" key="7">
    <source>
        <dbReference type="PROSITE-ProRule" id="PRU00196"/>
    </source>
</evidence>
<feature type="disulfide bond" evidence="7">
    <location>
        <begin position="142"/>
        <end position="206"/>
    </location>
</feature>
<accession>A0A3B3WTJ2</accession>
<evidence type="ECO:0000256" key="3">
    <source>
        <dbReference type="ARBA" id="ARBA00022729"/>
    </source>
</evidence>
<evidence type="ECO:0000256" key="2">
    <source>
        <dbReference type="ARBA" id="ARBA00022525"/>
    </source>
</evidence>
<dbReference type="InterPro" id="IPR036772">
    <property type="entry name" value="SRCR-like_dom_sf"/>
</dbReference>
<evidence type="ECO:0000256" key="6">
    <source>
        <dbReference type="ARBA" id="ARBA00023180"/>
    </source>
</evidence>
<comment type="subcellular location">
    <subcellularLocation>
        <location evidence="1">Secreted</location>
    </subcellularLocation>
</comment>
<name>A0A3B3WTJ2_9TELE</name>
<keyword evidence="5 7" id="KW-1015">Disulfide bond</keyword>
<evidence type="ECO:0000259" key="8">
    <source>
        <dbReference type="PROSITE" id="PS50287"/>
    </source>
</evidence>
<dbReference type="PANTHER" id="PTHR48071">
    <property type="entry name" value="SRCR DOMAIN-CONTAINING PROTEIN"/>
    <property type="match status" value="1"/>
</dbReference>
<keyword evidence="2" id="KW-0964">Secreted</keyword>
<keyword evidence="4" id="KW-0677">Repeat</keyword>
<organism evidence="9 10">
    <name type="scientific">Poecilia mexicana</name>
    <dbReference type="NCBI Taxonomy" id="48701"/>
    <lineage>
        <taxon>Eukaryota</taxon>
        <taxon>Metazoa</taxon>
        <taxon>Chordata</taxon>
        <taxon>Craniata</taxon>
        <taxon>Vertebrata</taxon>
        <taxon>Euteleostomi</taxon>
        <taxon>Actinopterygii</taxon>
        <taxon>Neopterygii</taxon>
        <taxon>Teleostei</taxon>
        <taxon>Neoteleostei</taxon>
        <taxon>Acanthomorphata</taxon>
        <taxon>Ovalentaria</taxon>
        <taxon>Atherinomorphae</taxon>
        <taxon>Cyprinodontiformes</taxon>
        <taxon>Poeciliidae</taxon>
        <taxon>Poeciliinae</taxon>
        <taxon>Poecilia</taxon>
    </lineage>
</organism>
<keyword evidence="10" id="KW-1185">Reference proteome</keyword>
<keyword evidence="3" id="KW-0732">Signal</keyword>
<dbReference type="SUPFAM" id="SSF56487">
    <property type="entry name" value="SRCR-like"/>
    <property type="match status" value="2"/>
</dbReference>
<dbReference type="GO" id="GO:0016020">
    <property type="term" value="C:membrane"/>
    <property type="evidence" value="ECO:0007669"/>
    <property type="project" value="InterPro"/>
</dbReference>
<dbReference type="Proteomes" id="UP000261480">
    <property type="component" value="Unplaced"/>
</dbReference>
<dbReference type="Ensembl" id="ENSPMET00000006441.1">
    <property type="protein sequence ID" value="ENSPMEP00000006088.1"/>
    <property type="gene ID" value="ENSPMEG00000007536.1"/>
</dbReference>